<dbReference type="PANTHER" id="PTHR33193">
    <property type="entry name" value="DOMAIN PROTEIN, PUTATIVE (DUF3511)-RELATED"/>
    <property type="match status" value="1"/>
</dbReference>
<protein>
    <recommendedName>
        <fullName evidence="2">DUF3511 domain-containing protein</fullName>
    </recommendedName>
</protein>
<name>A0A2N9EZV1_FAGSY</name>
<reference evidence="1" key="1">
    <citation type="submission" date="2018-02" db="EMBL/GenBank/DDBJ databases">
        <authorList>
            <person name="Cohen D.B."/>
            <person name="Kent A.D."/>
        </authorList>
    </citation>
    <scope>NUCLEOTIDE SEQUENCE</scope>
</reference>
<dbReference type="InterPro" id="IPR021899">
    <property type="entry name" value="DUF3511"/>
</dbReference>
<dbReference type="EMBL" id="OIVN01000435">
    <property type="protein sequence ID" value="SPC80159.1"/>
    <property type="molecule type" value="Genomic_DNA"/>
</dbReference>
<evidence type="ECO:0000313" key="1">
    <source>
        <dbReference type="EMBL" id="SPC80159.1"/>
    </source>
</evidence>
<dbReference type="PANTHER" id="PTHR33193:SF13">
    <property type="entry name" value="EXPRESSED PROTEIN"/>
    <property type="match status" value="1"/>
</dbReference>
<sequence length="117" mass="13744">MNYTAGKMRDVDDLQAYYKPFANNSELKLENKAYGSNHLVMVRHSLPEQSARFRKTSGSTRYADFNTSSWGFNDDPETRRQKRVAKYRSYAVKGKVKSSISNGFRWIRNKYTELMQR</sequence>
<evidence type="ECO:0008006" key="2">
    <source>
        <dbReference type="Google" id="ProtNLM"/>
    </source>
</evidence>
<organism evidence="1">
    <name type="scientific">Fagus sylvatica</name>
    <name type="common">Beechnut</name>
    <dbReference type="NCBI Taxonomy" id="28930"/>
    <lineage>
        <taxon>Eukaryota</taxon>
        <taxon>Viridiplantae</taxon>
        <taxon>Streptophyta</taxon>
        <taxon>Embryophyta</taxon>
        <taxon>Tracheophyta</taxon>
        <taxon>Spermatophyta</taxon>
        <taxon>Magnoliopsida</taxon>
        <taxon>eudicotyledons</taxon>
        <taxon>Gunneridae</taxon>
        <taxon>Pentapetalae</taxon>
        <taxon>rosids</taxon>
        <taxon>fabids</taxon>
        <taxon>Fagales</taxon>
        <taxon>Fagaceae</taxon>
        <taxon>Fagus</taxon>
    </lineage>
</organism>
<dbReference type="Pfam" id="PF12023">
    <property type="entry name" value="DUF3511"/>
    <property type="match status" value="1"/>
</dbReference>
<proteinExistence type="predicted"/>
<dbReference type="AlphaFoldDB" id="A0A2N9EZV1"/>
<gene>
    <name evidence="1" type="ORF">FSB_LOCUS8041</name>
</gene>
<accession>A0A2N9EZV1</accession>